<evidence type="ECO:0000256" key="1">
    <source>
        <dbReference type="ARBA" id="ARBA00007358"/>
    </source>
</evidence>
<evidence type="ECO:0000259" key="5">
    <source>
        <dbReference type="Pfam" id="PF25137"/>
    </source>
</evidence>
<dbReference type="Gene3D" id="3.40.50.1970">
    <property type="match status" value="1"/>
</dbReference>
<feature type="domain" description="Fe-containing alcohol dehydrogenase-like C-terminal" evidence="5">
    <location>
        <begin position="204"/>
        <end position="395"/>
    </location>
</feature>
<dbReference type="Pfam" id="PF00465">
    <property type="entry name" value="Fe-ADH"/>
    <property type="match status" value="1"/>
</dbReference>
<comment type="caution">
    <text evidence="6">The sequence shown here is derived from an EMBL/GenBank/DDBJ whole genome shotgun (WGS) entry which is preliminary data.</text>
</comment>
<dbReference type="FunFam" id="1.20.1090.10:FF:000001">
    <property type="entry name" value="Aldehyde-alcohol dehydrogenase"/>
    <property type="match status" value="1"/>
</dbReference>
<keyword evidence="3" id="KW-0520">NAD</keyword>
<dbReference type="FunFam" id="3.40.50.1970:FF:000003">
    <property type="entry name" value="Alcohol dehydrogenase, iron-containing"/>
    <property type="match status" value="1"/>
</dbReference>
<evidence type="ECO:0000313" key="7">
    <source>
        <dbReference type="Proteomes" id="UP001285636"/>
    </source>
</evidence>
<evidence type="ECO:0000256" key="2">
    <source>
        <dbReference type="ARBA" id="ARBA00023002"/>
    </source>
</evidence>
<evidence type="ECO:0000256" key="3">
    <source>
        <dbReference type="ARBA" id="ARBA00023027"/>
    </source>
</evidence>
<dbReference type="InterPro" id="IPR001670">
    <property type="entry name" value="ADH_Fe/GldA"/>
</dbReference>
<dbReference type="PANTHER" id="PTHR11496">
    <property type="entry name" value="ALCOHOL DEHYDROGENASE"/>
    <property type="match status" value="1"/>
</dbReference>
<dbReference type="GO" id="GO:0046872">
    <property type="term" value="F:metal ion binding"/>
    <property type="evidence" value="ECO:0007669"/>
    <property type="project" value="InterPro"/>
</dbReference>
<organism evidence="6 7">
    <name type="scientific">Alkalihalophilus pseudofirmus</name>
    <name type="common">Bacillus pseudofirmus</name>
    <dbReference type="NCBI Taxonomy" id="79885"/>
    <lineage>
        <taxon>Bacteria</taxon>
        <taxon>Bacillati</taxon>
        <taxon>Bacillota</taxon>
        <taxon>Bacilli</taxon>
        <taxon>Bacillales</taxon>
        <taxon>Bacillaceae</taxon>
        <taxon>Alkalihalophilus</taxon>
    </lineage>
</organism>
<proteinExistence type="inferred from homology"/>
<dbReference type="RefSeq" id="WP_323467522.1">
    <property type="nucleotide sequence ID" value="NZ_CP144224.1"/>
</dbReference>
<dbReference type="PROSITE" id="PS00913">
    <property type="entry name" value="ADH_IRON_1"/>
    <property type="match status" value="1"/>
</dbReference>
<comment type="similarity">
    <text evidence="1">Belongs to the iron-containing alcohol dehydrogenase family.</text>
</comment>
<dbReference type="InterPro" id="IPR018211">
    <property type="entry name" value="ADH_Fe_CS"/>
</dbReference>
<dbReference type="Pfam" id="PF25137">
    <property type="entry name" value="ADH_Fe_C"/>
    <property type="match status" value="1"/>
</dbReference>
<dbReference type="SUPFAM" id="SSF56796">
    <property type="entry name" value="Dehydroquinate synthase-like"/>
    <property type="match status" value="1"/>
</dbReference>
<reference evidence="6" key="1">
    <citation type="submission" date="2023-10" db="EMBL/GenBank/DDBJ databases">
        <title>Screening of Alkalihalophilus pseudofirmusBZ-TG-HK211 and Its Alleviation of Salt Stress on Rapeseed Growth.</title>
        <authorList>
            <person name="Zhao B."/>
            <person name="Guo T."/>
        </authorList>
    </citation>
    <scope>NUCLEOTIDE SEQUENCE</scope>
    <source>
        <strain evidence="6">BZ-TG-HK211</strain>
    </source>
</reference>
<name>A0AAJ2NRK2_ALKPS</name>
<dbReference type="InterPro" id="IPR056798">
    <property type="entry name" value="ADH_Fe_C"/>
</dbReference>
<gene>
    <name evidence="6" type="ORF">RYX45_17620</name>
</gene>
<dbReference type="Gene3D" id="1.20.1090.10">
    <property type="entry name" value="Dehydroquinate synthase-like - alpha domain"/>
    <property type="match status" value="1"/>
</dbReference>
<dbReference type="EMBL" id="JAWJAY010000006">
    <property type="protein sequence ID" value="MDV2887017.1"/>
    <property type="molecule type" value="Genomic_DNA"/>
</dbReference>
<dbReference type="PROSITE" id="PS00060">
    <property type="entry name" value="ADH_IRON_2"/>
    <property type="match status" value="1"/>
</dbReference>
<evidence type="ECO:0000259" key="4">
    <source>
        <dbReference type="Pfam" id="PF00465"/>
    </source>
</evidence>
<keyword evidence="2" id="KW-0560">Oxidoreductase</keyword>
<dbReference type="PANTHER" id="PTHR11496:SF102">
    <property type="entry name" value="ALCOHOL DEHYDROGENASE 4"/>
    <property type="match status" value="1"/>
</dbReference>
<dbReference type="GO" id="GO:0004022">
    <property type="term" value="F:alcohol dehydrogenase (NAD+) activity"/>
    <property type="evidence" value="ECO:0007669"/>
    <property type="project" value="UniProtKB-ARBA"/>
</dbReference>
<evidence type="ECO:0000313" key="6">
    <source>
        <dbReference type="EMBL" id="MDV2887017.1"/>
    </source>
</evidence>
<feature type="domain" description="Alcohol dehydrogenase iron-type/glycerol dehydrogenase GldA" evidence="4">
    <location>
        <begin position="27"/>
        <end position="193"/>
    </location>
</feature>
<dbReference type="AlphaFoldDB" id="A0AAJ2NRK2"/>
<protein>
    <submittedName>
        <fullName evidence="6">Iron-containing alcohol dehydrogenase</fullName>
    </submittedName>
</protein>
<sequence length="399" mass="44089">MRICYYRSYQAIYKIISTFLPWRYPSLLEGEGSLDELPAIIKDQKVDCLLIVTDQGIISAGLLYPFVEQVKRLSIDVCIYDKTVPNPTIQNIEEALELYHSNRCMGIVAFGGGSSIDCAKGVAARVARPDKRISEMRGQLKVKKKTPLLFAVPTTSGTGSEATLAAVISHTETQEKYAVNDPVLIPDYAVLDPLLTIKLPAHITAATGMDALTHAVEAYIGRSNTEETKQCSLQSVNLIFNHLPTAYSDGLNKESRKSMQKASYLAGVAFTRAYVGYVHAIAHTLSAFYGVPHGQANAIILPHVLEYYGSSVYKPLAELADAAEICASEESDKEKTVKFIRSIKELNAAMNIPDKVSDIKEEDIPLMVERAHKEANPLYPVPKILLKDDLTRLYHLIKE</sequence>
<dbReference type="Proteomes" id="UP001285636">
    <property type="component" value="Unassembled WGS sequence"/>
</dbReference>
<dbReference type="InterPro" id="IPR039697">
    <property type="entry name" value="Alcohol_dehydrogenase_Fe"/>
</dbReference>
<dbReference type="CDD" id="cd08189">
    <property type="entry name" value="Fe-ADH-like"/>
    <property type="match status" value="1"/>
</dbReference>
<accession>A0AAJ2NRK2</accession>